<accession>A0A7V4DHF1</accession>
<evidence type="ECO:0000259" key="1">
    <source>
        <dbReference type="SMART" id="SM00065"/>
    </source>
</evidence>
<dbReference type="InterPro" id="IPR029016">
    <property type="entry name" value="GAF-like_dom_sf"/>
</dbReference>
<gene>
    <name evidence="2" type="ORF">ENU96_09005</name>
</gene>
<feature type="domain" description="GAF" evidence="1">
    <location>
        <begin position="101"/>
        <end position="253"/>
    </location>
</feature>
<proteinExistence type="predicted"/>
<dbReference type="AlphaFoldDB" id="A0A7V4DHF1"/>
<sequence length="255" mass="29026">MIGKNWFENFLPERIRDEVKRVFQKLISGGGRTPGILRKPRAHPRWDGTHHPLAQYYPRDDSGRITGTLSSGEDVTALRRQAQRLELLYRAAEALLTEELDVEERARTAVRILAEDIGADLVWVGFAEPDGRVEILAQYPEEHPSTRGLNIRWDDTPVGQSPAGKAIRNGTPQIAQDLTSDPNFTPWRDRVIQFGLQSAAAFPLKARRNTVGILVLYSTRKAFFTRELVDTLQAFAHPLPWPWRTPAFLKKLRRT</sequence>
<comment type="caution">
    <text evidence="2">The sequence shown here is derived from an EMBL/GenBank/DDBJ whole genome shotgun (WGS) entry which is preliminary data.</text>
</comment>
<dbReference type="SUPFAM" id="SSF55785">
    <property type="entry name" value="PYP-like sensor domain (PAS domain)"/>
    <property type="match status" value="1"/>
</dbReference>
<name>A0A7V4DHF1_9BACT</name>
<dbReference type="Pfam" id="PF13185">
    <property type="entry name" value="GAF_2"/>
    <property type="match status" value="1"/>
</dbReference>
<dbReference type="InterPro" id="IPR035965">
    <property type="entry name" value="PAS-like_dom_sf"/>
</dbReference>
<dbReference type="SMART" id="SM00065">
    <property type="entry name" value="GAF"/>
    <property type="match status" value="1"/>
</dbReference>
<evidence type="ECO:0000313" key="2">
    <source>
        <dbReference type="EMBL" id="HGI75796.1"/>
    </source>
</evidence>
<protein>
    <submittedName>
        <fullName evidence="2">GAF domain-containing protein</fullName>
    </submittedName>
</protein>
<reference evidence="2" key="1">
    <citation type="journal article" date="2020" name="mSystems">
        <title>Genome- and Community-Level Interaction Insights into Carbon Utilization and Element Cycling Functions of Hydrothermarchaeota in Hydrothermal Sediment.</title>
        <authorList>
            <person name="Zhou Z."/>
            <person name="Liu Y."/>
            <person name="Xu W."/>
            <person name="Pan J."/>
            <person name="Luo Z.H."/>
            <person name="Li M."/>
        </authorList>
    </citation>
    <scope>NUCLEOTIDE SEQUENCE [LARGE SCALE GENOMIC DNA]</scope>
    <source>
        <strain evidence="2">SpSt-716</strain>
    </source>
</reference>
<dbReference type="EMBL" id="DTEN01000362">
    <property type="protein sequence ID" value="HGI75796.1"/>
    <property type="molecule type" value="Genomic_DNA"/>
</dbReference>
<dbReference type="InterPro" id="IPR003018">
    <property type="entry name" value="GAF"/>
</dbReference>
<organism evidence="2">
    <name type="scientific">Candidatus Caldatribacterium californiense</name>
    <dbReference type="NCBI Taxonomy" id="1454726"/>
    <lineage>
        <taxon>Bacteria</taxon>
        <taxon>Pseudomonadati</taxon>
        <taxon>Atribacterota</taxon>
        <taxon>Atribacteria</taxon>
        <taxon>Atribacterales</taxon>
        <taxon>Candidatus Caldatribacteriaceae</taxon>
        <taxon>Candidatus Caldatribacterium</taxon>
    </lineage>
</organism>
<dbReference type="SUPFAM" id="SSF55781">
    <property type="entry name" value="GAF domain-like"/>
    <property type="match status" value="1"/>
</dbReference>
<dbReference type="Gene3D" id="3.30.450.20">
    <property type="entry name" value="PAS domain"/>
    <property type="match status" value="1"/>
</dbReference>
<dbReference type="Gene3D" id="3.30.450.40">
    <property type="match status" value="1"/>
</dbReference>